<dbReference type="Pfam" id="PF16916">
    <property type="entry name" value="ZT_dimer"/>
    <property type="match status" value="1"/>
</dbReference>
<name>A0AAN2CAR3_UNVUL</name>
<dbReference type="PANTHER" id="PTHR11562:SF17">
    <property type="entry name" value="RE54080P-RELATED"/>
    <property type="match status" value="1"/>
</dbReference>
<dbReference type="InterPro" id="IPR058533">
    <property type="entry name" value="Cation_efflux_TM"/>
</dbReference>
<evidence type="ECO:0000256" key="6">
    <source>
        <dbReference type="ARBA" id="ARBA00023065"/>
    </source>
</evidence>
<keyword evidence="7 8" id="KW-0472">Membrane</keyword>
<feature type="transmembrane region" description="Helical" evidence="8">
    <location>
        <begin position="124"/>
        <end position="145"/>
    </location>
</feature>
<evidence type="ECO:0000259" key="10">
    <source>
        <dbReference type="Pfam" id="PF16916"/>
    </source>
</evidence>
<keyword evidence="3" id="KW-0813">Transport</keyword>
<comment type="similarity">
    <text evidence="2">Belongs to the cation diffusion facilitator (CDF) transporter (TC 2.A.4) family. SLC30A subfamily.</text>
</comment>
<dbReference type="Gene3D" id="1.20.1510.10">
    <property type="entry name" value="Cation efflux protein transmembrane domain"/>
    <property type="match status" value="1"/>
</dbReference>
<dbReference type="AlphaFoldDB" id="A0AAN2CAR3"/>
<keyword evidence="6" id="KW-0406">Ion transport</keyword>
<feature type="transmembrane region" description="Helical" evidence="8">
    <location>
        <begin position="91"/>
        <end position="112"/>
    </location>
</feature>
<dbReference type="SUPFAM" id="SSF160240">
    <property type="entry name" value="Cation efflux protein cytoplasmic domain-like"/>
    <property type="match status" value="1"/>
</dbReference>
<evidence type="ECO:0000256" key="3">
    <source>
        <dbReference type="ARBA" id="ARBA00022448"/>
    </source>
</evidence>
<dbReference type="InterPro" id="IPR036837">
    <property type="entry name" value="Cation_efflux_CTD_sf"/>
</dbReference>
<evidence type="ECO:0000256" key="2">
    <source>
        <dbReference type="ARBA" id="ARBA00008873"/>
    </source>
</evidence>
<reference evidence="11 12" key="1">
    <citation type="journal article" date="2022" name="ISME Commun">
        <title>Vulcanimicrobium alpinus gen. nov. sp. nov., the first cultivated representative of the candidate phylum 'Eremiobacterota', is a metabolically versatile aerobic anoxygenic phototroph.</title>
        <authorList>
            <person name="Yabe S."/>
            <person name="Muto K."/>
            <person name="Abe K."/>
            <person name="Yokota A."/>
            <person name="Staudigel H."/>
            <person name="Tebo B.M."/>
        </authorList>
    </citation>
    <scope>NUCLEOTIDE SEQUENCE [LARGE SCALE GENOMIC DNA]</scope>
    <source>
        <strain evidence="11 12">WC8-2</strain>
    </source>
</reference>
<dbReference type="KEGG" id="vab:WPS_29100"/>
<protein>
    <submittedName>
        <fullName evidence="11">Cation transporter</fullName>
    </submittedName>
</protein>
<dbReference type="Proteomes" id="UP001317532">
    <property type="component" value="Chromosome"/>
</dbReference>
<dbReference type="InterPro" id="IPR002524">
    <property type="entry name" value="Cation_efflux"/>
</dbReference>
<feature type="transmembrane region" description="Helical" evidence="8">
    <location>
        <begin position="185"/>
        <end position="206"/>
    </location>
</feature>
<keyword evidence="5 8" id="KW-1133">Transmembrane helix</keyword>
<feature type="transmembrane region" description="Helical" evidence="8">
    <location>
        <begin position="53"/>
        <end position="71"/>
    </location>
</feature>
<keyword evidence="12" id="KW-1185">Reference proteome</keyword>
<feature type="domain" description="Cation efflux protein transmembrane" evidence="9">
    <location>
        <begin position="23"/>
        <end position="214"/>
    </location>
</feature>
<dbReference type="EMBL" id="AP025523">
    <property type="protein sequence ID" value="BDE07634.1"/>
    <property type="molecule type" value="Genomic_DNA"/>
</dbReference>
<feature type="transmembrane region" description="Helical" evidence="8">
    <location>
        <begin position="157"/>
        <end position="179"/>
    </location>
</feature>
<evidence type="ECO:0000313" key="12">
    <source>
        <dbReference type="Proteomes" id="UP001317532"/>
    </source>
</evidence>
<comment type="subcellular location">
    <subcellularLocation>
        <location evidence="1">Membrane</location>
        <topology evidence="1">Multi-pass membrane protein</topology>
    </subcellularLocation>
</comment>
<dbReference type="InterPro" id="IPR050681">
    <property type="entry name" value="CDF/SLC30A"/>
</dbReference>
<evidence type="ECO:0000256" key="1">
    <source>
        <dbReference type="ARBA" id="ARBA00004141"/>
    </source>
</evidence>
<dbReference type="GO" id="GO:0005886">
    <property type="term" value="C:plasma membrane"/>
    <property type="evidence" value="ECO:0007669"/>
    <property type="project" value="TreeGrafter"/>
</dbReference>
<feature type="domain" description="Cation efflux protein cytoplasmic" evidence="10">
    <location>
        <begin position="220"/>
        <end position="293"/>
    </location>
</feature>
<dbReference type="InterPro" id="IPR027469">
    <property type="entry name" value="Cation_efflux_TMD_sf"/>
</dbReference>
<evidence type="ECO:0000259" key="9">
    <source>
        <dbReference type="Pfam" id="PF01545"/>
    </source>
</evidence>
<feature type="transmembrane region" description="Helical" evidence="8">
    <location>
        <begin position="25"/>
        <end position="47"/>
    </location>
</feature>
<evidence type="ECO:0000256" key="5">
    <source>
        <dbReference type="ARBA" id="ARBA00022989"/>
    </source>
</evidence>
<dbReference type="Pfam" id="PF01545">
    <property type="entry name" value="Cation_efflux"/>
    <property type="match status" value="1"/>
</dbReference>
<dbReference type="RefSeq" id="WP_317995212.1">
    <property type="nucleotide sequence ID" value="NZ_AP025523.1"/>
</dbReference>
<dbReference type="Gene3D" id="3.30.70.1350">
    <property type="entry name" value="Cation efflux protein, cytoplasmic domain"/>
    <property type="match status" value="1"/>
</dbReference>
<gene>
    <name evidence="11" type="ORF">WPS_29100</name>
</gene>
<dbReference type="GO" id="GO:0005385">
    <property type="term" value="F:zinc ion transmembrane transporter activity"/>
    <property type="evidence" value="ECO:0007669"/>
    <property type="project" value="TreeGrafter"/>
</dbReference>
<evidence type="ECO:0000313" key="11">
    <source>
        <dbReference type="EMBL" id="BDE07634.1"/>
    </source>
</evidence>
<evidence type="ECO:0000256" key="7">
    <source>
        <dbReference type="ARBA" id="ARBA00023136"/>
    </source>
</evidence>
<evidence type="ECO:0000256" key="8">
    <source>
        <dbReference type="SAM" id="Phobius"/>
    </source>
</evidence>
<sequence length="313" mass="32149">MNAHQHADAHDNGHAHGTSTFRLKIALGATAAIAVLELAGGIAAGSLALLSDAAHVTMDVVALGIALAAAVQSKRPATHRQTYGFARYEILAALANGGLLTAVTILIVIEAVKRLIHPELPAGGLMAAVAAIGLAVNVSVGVMLVRGSHGNLNVRAALLHVAGDALGAIAVIVGAGVILLTGAAWIDAAMSILISGIIVAGIVAIVREATDVLLESAPGHAEVPAVRTRICDVDGVVDVHDLHVWTIGSGSHALSAHVVLDDRKLSEATLVLRTIDTAMRDDFDITHVTVQFECESCDPDTTIVCTQTPTLSR</sequence>
<organism evidence="11 12">
    <name type="scientific">Vulcanimicrobium alpinum</name>
    <dbReference type="NCBI Taxonomy" id="3016050"/>
    <lineage>
        <taxon>Bacteria</taxon>
        <taxon>Bacillati</taxon>
        <taxon>Vulcanimicrobiota</taxon>
        <taxon>Vulcanimicrobiia</taxon>
        <taxon>Vulcanimicrobiales</taxon>
        <taxon>Vulcanimicrobiaceae</taxon>
        <taxon>Vulcanimicrobium</taxon>
    </lineage>
</organism>
<keyword evidence="4 8" id="KW-0812">Transmembrane</keyword>
<dbReference type="SUPFAM" id="SSF161111">
    <property type="entry name" value="Cation efflux protein transmembrane domain-like"/>
    <property type="match status" value="1"/>
</dbReference>
<accession>A0AAN2CAR3</accession>
<proteinExistence type="inferred from homology"/>
<evidence type="ECO:0000256" key="4">
    <source>
        <dbReference type="ARBA" id="ARBA00022692"/>
    </source>
</evidence>
<dbReference type="PANTHER" id="PTHR11562">
    <property type="entry name" value="CATION EFFLUX PROTEIN/ ZINC TRANSPORTER"/>
    <property type="match status" value="1"/>
</dbReference>
<dbReference type="InterPro" id="IPR027470">
    <property type="entry name" value="Cation_efflux_CTD"/>
</dbReference>
<dbReference type="NCBIfam" id="TIGR01297">
    <property type="entry name" value="CDF"/>
    <property type="match status" value="1"/>
</dbReference>